<sequence>MKKLLSLLAAVSLSVPTTLLVVSCGIKIISLSELETNIGAIDGLDKRYIIEGIRKANSGYTISANDLEIDFDTLQTEDGEPRTGSVDVRGQGRYHGSLTVHFTLNKANLEDLKNLVEKAEKDRAQGSKLDDAWFTFNQEIGFAKGVIGVDPLAHKQTEIDAAYYRLQMAIIDFDEAGTKKVNPWMLEANIESAKTAAKNDRKGLGPKWILEEKISFAESIRDKAANEIWEIDKQDEVDKVADDLWSEVFTFIMSPNVETLPPGIEPPQPDQNTLKLSNRTQADALENEHQQSSEQLVLEGENMSIKTSDVDNSYKTPQQDLEALLKQANALGQNDKAFDEYLKLRRAIGLAEGILSVYENETENEGVLSQAIADLQSAINTFTGSKDLKADKATDKLIKKIEVAQAAFDDGHSKPTNVKNELKVALDKANGIANPVLGISQKHKVHQAINDLQLALIKFHAADNNSANYAELVKTISEATTLLAKEKDNKIQSAVAMLEYGIATAQQILGQNLTSDQQNQVDKANNRLKTAIEEFKKAENNKKEIKELIKVTDLDKLENSALDTIKGAIISKNPGATENDFEIDPNTITNNKATIKGIGDYKGTVEVTFLFEIKPISTIEIKLQQIVDSKLDGLWDRRQLEETIVKANLDIQGGISVTPEGWQLNQELQVLKITIKGNAKEGANNYRYNGEVVLYQVGRNADKRFTIYVDHNDGSIKSNYGSAPNGTKQIINIGFTTSLIGEQIFYRAFRAPESILKVPNQIPPTIQIFDSMFYGASAFNQDISMWNTQNITSMTGMFAFASSFNQDISSWDTSNVTSMQAMFFYASGFNKNISSWNTSNVTNMDNMFNSALSFNQNLSGWNVSNVKTHNSFDNNTPIWEPKNKPKFTN</sequence>
<dbReference type="NCBIfam" id="NF038029">
    <property type="entry name" value="LP_plasma"/>
    <property type="match status" value="1"/>
</dbReference>
<feature type="coiled-coil region" evidence="1">
    <location>
        <begin position="514"/>
        <end position="548"/>
    </location>
</feature>
<feature type="coiled-coil region" evidence="1">
    <location>
        <begin position="102"/>
        <end position="129"/>
    </location>
</feature>
<protein>
    <recommendedName>
        <fullName evidence="4">BspA family leucine-rich repeat surface protein</fullName>
    </recommendedName>
</protein>
<dbReference type="Proteomes" id="UP000232063">
    <property type="component" value="Chromosome"/>
</dbReference>
<evidence type="ECO:0000256" key="1">
    <source>
        <dbReference type="SAM" id="Coils"/>
    </source>
</evidence>
<evidence type="ECO:0008006" key="4">
    <source>
        <dbReference type="Google" id="ProtNLM"/>
    </source>
</evidence>
<organism evidence="2 3">
    <name type="scientific">Williamsoniiplasma luminosum</name>
    <dbReference type="NCBI Taxonomy" id="214888"/>
    <lineage>
        <taxon>Bacteria</taxon>
        <taxon>Bacillati</taxon>
        <taxon>Mycoplasmatota</taxon>
        <taxon>Mollicutes</taxon>
        <taxon>Entomoplasmatales</taxon>
        <taxon>Williamsoniiplasma</taxon>
    </lineage>
</organism>
<dbReference type="RefSeq" id="WP_100618521.1">
    <property type="nucleotide sequence ID" value="NZ_CP024963.1"/>
</dbReference>
<gene>
    <name evidence="2" type="ORF">ELUMI_v1c00760</name>
</gene>
<dbReference type="InterPro" id="IPR054816">
    <property type="entry name" value="Lipoprotein_mollicutes-type_CS"/>
</dbReference>
<dbReference type="Pfam" id="PF03382">
    <property type="entry name" value="DUF285"/>
    <property type="match status" value="1"/>
</dbReference>
<reference evidence="2 3" key="1">
    <citation type="submission" date="2017-11" db="EMBL/GenBank/DDBJ databases">
        <title>Genome sequence of Entomoplasma luminosum PIMN-1 (ATCC 49195).</title>
        <authorList>
            <person name="Lo W.-S."/>
            <person name="Gasparich G.E."/>
            <person name="Kuo C.-H."/>
        </authorList>
    </citation>
    <scope>NUCLEOTIDE SEQUENCE [LARGE SCALE GENOMIC DNA]</scope>
    <source>
        <strain evidence="2 3">PIMN-1</strain>
    </source>
</reference>
<evidence type="ECO:0000313" key="2">
    <source>
        <dbReference type="EMBL" id="ATZ16804.1"/>
    </source>
</evidence>
<dbReference type="InterPro" id="IPR011889">
    <property type="entry name" value="Liste_lipo_26"/>
</dbReference>
<dbReference type="KEGG" id="elj:ELUMI_v1c00760"/>
<dbReference type="InterPro" id="IPR005046">
    <property type="entry name" value="DUF285"/>
</dbReference>
<keyword evidence="1" id="KW-0175">Coiled coil</keyword>
<dbReference type="PROSITE" id="PS51257">
    <property type="entry name" value="PROKAR_LIPOPROTEIN"/>
    <property type="match status" value="1"/>
</dbReference>
<dbReference type="EMBL" id="CP024963">
    <property type="protein sequence ID" value="ATZ16804.1"/>
    <property type="molecule type" value="Genomic_DNA"/>
</dbReference>
<accession>A0A2K8NSR6</accession>
<dbReference type="NCBIfam" id="TIGR02167">
    <property type="entry name" value="Liste_lipo_26"/>
    <property type="match status" value="3"/>
</dbReference>
<name>A0A2K8NSR6_9MOLU</name>
<proteinExistence type="predicted"/>
<evidence type="ECO:0000313" key="3">
    <source>
        <dbReference type="Proteomes" id="UP000232063"/>
    </source>
</evidence>
<keyword evidence="3" id="KW-1185">Reference proteome</keyword>
<dbReference type="AlphaFoldDB" id="A0A2K8NSR6"/>